<feature type="compositionally biased region" description="Basic and acidic residues" evidence="3">
    <location>
        <begin position="73"/>
        <end position="89"/>
    </location>
</feature>
<feature type="domain" description="Tbk1/Ikki binding" evidence="4">
    <location>
        <begin position="132"/>
        <end position="180"/>
    </location>
</feature>
<dbReference type="Proteomes" id="UP001148018">
    <property type="component" value="Unassembled WGS sequence"/>
</dbReference>
<protein>
    <recommendedName>
        <fullName evidence="4">Tbk1/Ikki binding domain-containing protein</fullName>
    </recommendedName>
</protein>
<feature type="compositionally biased region" description="Basic and acidic residues" evidence="3">
    <location>
        <begin position="110"/>
        <end position="125"/>
    </location>
</feature>
<feature type="region of interest" description="Disordered" evidence="3">
    <location>
        <begin position="361"/>
        <end position="404"/>
    </location>
</feature>
<dbReference type="PANTHER" id="PTHR15249">
    <property type="entry name" value="TRAF FAMILY MEMBER-ASSOCIATED NF-KAPPA-B ACTIVATOR"/>
    <property type="match status" value="1"/>
</dbReference>
<gene>
    <name evidence="5" type="ORF">NHX12_007370</name>
</gene>
<dbReference type="AlphaFoldDB" id="A0A9Q0I9L6"/>
<dbReference type="GO" id="GO:0043124">
    <property type="term" value="P:negative regulation of canonical NF-kappaB signal transduction"/>
    <property type="evidence" value="ECO:0007669"/>
    <property type="project" value="InterPro"/>
</dbReference>
<sequence>MNPERNMQVNKAFEVYRQASLEKDLAKKELETMTDYYVRYTQELQQKIEEQRLLITTLEARLSSAGNQPPGDMKCEARKRGPSLGKREQAATPPGVHRADRTADSTKNPHLKENMERPPESPIKTLDKRGVLDVFEEIQGRFQQIRFLTRRQKDHLRRFHGGTDRSNDQQFSMPIQCTDDTAERTERPGPSALRASTHGADEASVSGASPPGTSGASPPGASRASASAPQSCGSLASRGAGPEDPDSLTRLSVRFPPPSDCEYDFLNSAPERPPGPPRSPGGEWPALAVVCEELPPPSVSPPPPPRRGRPLWSPVLRELERGALDRESGALDGEPGAGAQGPDKCAFCHAMVPQEHMNGHLYLHFSHKNEAGGERQSGQRGGDEETRRRGDGLSGQRQGDKQTG</sequence>
<evidence type="ECO:0000259" key="4">
    <source>
        <dbReference type="Pfam" id="PF12845"/>
    </source>
</evidence>
<feature type="region of interest" description="Disordered" evidence="3">
    <location>
        <begin position="179"/>
        <end position="343"/>
    </location>
</feature>
<feature type="compositionally biased region" description="Pro residues" evidence="3">
    <location>
        <begin position="294"/>
        <end position="305"/>
    </location>
</feature>
<evidence type="ECO:0000256" key="3">
    <source>
        <dbReference type="SAM" id="MobiDB-lite"/>
    </source>
</evidence>
<comment type="caution">
    <text evidence="5">The sequence shown here is derived from an EMBL/GenBank/DDBJ whole genome shotgun (WGS) entry which is preliminary data.</text>
</comment>
<evidence type="ECO:0000256" key="2">
    <source>
        <dbReference type="ARBA" id="ARBA00023054"/>
    </source>
</evidence>
<dbReference type="OrthoDB" id="9937252at2759"/>
<proteinExistence type="predicted"/>
<feature type="region of interest" description="Disordered" evidence="3">
    <location>
        <begin position="63"/>
        <end position="125"/>
    </location>
</feature>
<keyword evidence="6" id="KW-1185">Reference proteome</keyword>
<keyword evidence="2" id="KW-0175">Coiled coil</keyword>
<dbReference type="Pfam" id="PF12845">
    <property type="entry name" value="TBD"/>
    <property type="match status" value="1"/>
</dbReference>
<organism evidence="5 6">
    <name type="scientific">Muraenolepis orangiensis</name>
    <name type="common">Patagonian moray cod</name>
    <dbReference type="NCBI Taxonomy" id="630683"/>
    <lineage>
        <taxon>Eukaryota</taxon>
        <taxon>Metazoa</taxon>
        <taxon>Chordata</taxon>
        <taxon>Craniata</taxon>
        <taxon>Vertebrata</taxon>
        <taxon>Euteleostomi</taxon>
        <taxon>Actinopterygii</taxon>
        <taxon>Neopterygii</taxon>
        <taxon>Teleostei</taxon>
        <taxon>Neoteleostei</taxon>
        <taxon>Acanthomorphata</taxon>
        <taxon>Zeiogadaria</taxon>
        <taxon>Gadariae</taxon>
        <taxon>Gadiformes</taxon>
        <taxon>Muraenolepidoidei</taxon>
        <taxon>Muraenolepididae</taxon>
        <taxon>Muraenolepis</taxon>
    </lineage>
</organism>
<dbReference type="EMBL" id="JANIIK010000113">
    <property type="protein sequence ID" value="KAJ3592242.1"/>
    <property type="molecule type" value="Genomic_DNA"/>
</dbReference>
<evidence type="ECO:0000313" key="6">
    <source>
        <dbReference type="Proteomes" id="UP001148018"/>
    </source>
</evidence>
<feature type="compositionally biased region" description="Low complexity" evidence="3">
    <location>
        <begin position="203"/>
        <end position="231"/>
    </location>
</feature>
<name>A0A9Q0I9L6_9TELE</name>
<dbReference type="InterPro" id="IPR024581">
    <property type="entry name" value="TBD"/>
</dbReference>
<dbReference type="PANTHER" id="PTHR15249:SF0">
    <property type="entry name" value="TRAF FAMILY MEMBER-ASSOCIATED NF-KAPPA-B ACTIVATOR"/>
    <property type="match status" value="1"/>
</dbReference>
<feature type="compositionally biased region" description="Basic and acidic residues" evidence="3">
    <location>
        <begin position="317"/>
        <end position="329"/>
    </location>
</feature>
<evidence type="ECO:0000313" key="5">
    <source>
        <dbReference type="EMBL" id="KAJ3592242.1"/>
    </source>
</evidence>
<dbReference type="InterPro" id="IPR039669">
    <property type="entry name" value="TANK"/>
</dbReference>
<accession>A0A9Q0I9L6</accession>
<reference evidence="5" key="1">
    <citation type="submission" date="2022-07" db="EMBL/GenBank/DDBJ databases">
        <title>Chromosome-level genome of Muraenolepis orangiensis.</title>
        <authorList>
            <person name="Kim J."/>
        </authorList>
    </citation>
    <scope>NUCLEOTIDE SEQUENCE</scope>
    <source>
        <strain evidence="5">KU_S4_2022</strain>
        <tissue evidence="5">Muscle</tissue>
    </source>
</reference>
<feature type="compositionally biased region" description="Basic and acidic residues" evidence="3">
    <location>
        <begin position="381"/>
        <end position="391"/>
    </location>
</feature>
<evidence type="ECO:0000256" key="1">
    <source>
        <dbReference type="ARBA" id="ARBA00022553"/>
    </source>
</evidence>
<keyword evidence="1" id="KW-0597">Phosphoprotein</keyword>